<evidence type="ECO:0000313" key="4">
    <source>
        <dbReference type="Proteomes" id="UP001329915"/>
    </source>
</evidence>
<protein>
    <submittedName>
        <fullName evidence="3">Gfo/Idh/MocA family oxidoreductase</fullName>
    </submittedName>
</protein>
<organism evidence="3 4">
    <name type="scientific">Metallumcola ferriviriculae</name>
    <dbReference type="NCBI Taxonomy" id="3039180"/>
    <lineage>
        <taxon>Bacteria</taxon>
        <taxon>Bacillati</taxon>
        <taxon>Bacillota</taxon>
        <taxon>Clostridia</taxon>
        <taxon>Neomoorellales</taxon>
        <taxon>Desulfitibacteraceae</taxon>
        <taxon>Metallumcola</taxon>
    </lineage>
</organism>
<dbReference type="KEGG" id="dbc:MFMK1_000015"/>
<dbReference type="GO" id="GO:0000166">
    <property type="term" value="F:nucleotide binding"/>
    <property type="evidence" value="ECO:0007669"/>
    <property type="project" value="InterPro"/>
</dbReference>
<dbReference type="SUPFAM" id="SSF51735">
    <property type="entry name" value="NAD(P)-binding Rossmann-fold domains"/>
    <property type="match status" value="1"/>
</dbReference>
<dbReference type="InterPro" id="IPR055170">
    <property type="entry name" value="GFO_IDH_MocA-like_dom"/>
</dbReference>
<evidence type="ECO:0000259" key="1">
    <source>
        <dbReference type="Pfam" id="PF01408"/>
    </source>
</evidence>
<feature type="domain" description="Gfo/Idh/MocA-like oxidoreductase N-terminal" evidence="1">
    <location>
        <begin position="4"/>
        <end position="115"/>
    </location>
</feature>
<sequence>MKKLRMGIIGMGMAFERLHYPAYQRLKDQYEITAICDTDKEKANNWRATLGLSENDVYEDYQEMIKRSDLDAFDVMVPIELNYEVTEHVAAAGKPIICEKPLAPTPEQAKAARDLPSKYDIPIMIAENYRYNDEIQIIRDMVRKQEIGEVYYFIQNRVVDFPKDMLKNKFPAKEWRQHPEFPGGAIMDTGVHDIGALRHIFGAIKKLHAFGKRQEEEFAPFAVIQANMLFKSGITSSFTFFSAGKEMQRPLMGLRIFGTEGEIFLEERDCGTINVAMNDGSSRQIPYRPQQGYYHELQNFYQAAIGREPLSVTPELEFGDAITILAMLQSAKTGEVISVDQSQDFDFEAFRQQNIHTEQPRLQ</sequence>
<dbReference type="Proteomes" id="UP001329915">
    <property type="component" value="Chromosome"/>
</dbReference>
<dbReference type="InterPro" id="IPR051450">
    <property type="entry name" value="Gfo/Idh/MocA_Oxidoreductases"/>
</dbReference>
<dbReference type="InterPro" id="IPR036291">
    <property type="entry name" value="NAD(P)-bd_dom_sf"/>
</dbReference>
<accession>A0AAU0UG74</accession>
<name>A0AAU0UG74_9FIRM</name>
<dbReference type="RefSeq" id="WP_366923161.1">
    <property type="nucleotide sequence ID" value="NZ_CP121694.1"/>
</dbReference>
<dbReference type="PANTHER" id="PTHR43377">
    <property type="entry name" value="BILIVERDIN REDUCTASE A"/>
    <property type="match status" value="1"/>
</dbReference>
<dbReference type="Pfam" id="PF22725">
    <property type="entry name" value="GFO_IDH_MocA_C3"/>
    <property type="match status" value="1"/>
</dbReference>
<evidence type="ECO:0000259" key="2">
    <source>
        <dbReference type="Pfam" id="PF22725"/>
    </source>
</evidence>
<proteinExistence type="predicted"/>
<dbReference type="PANTHER" id="PTHR43377:SF1">
    <property type="entry name" value="BILIVERDIN REDUCTASE A"/>
    <property type="match status" value="1"/>
</dbReference>
<dbReference type="Gene3D" id="3.30.360.10">
    <property type="entry name" value="Dihydrodipicolinate Reductase, domain 2"/>
    <property type="match status" value="1"/>
</dbReference>
<dbReference type="Gene3D" id="3.40.50.720">
    <property type="entry name" value="NAD(P)-binding Rossmann-like Domain"/>
    <property type="match status" value="1"/>
</dbReference>
<gene>
    <name evidence="3" type="ORF">MFMK1_000015</name>
</gene>
<keyword evidence="4" id="KW-1185">Reference proteome</keyword>
<evidence type="ECO:0000313" key="3">
    <source>
        <dbReference type="EMBL" id="WRO20257.1"/>
    </source>
</evidence>
<reference evidence="3 4" key="1">
    <citation type="submission" date="2023-04" db="EMBL/GenBank/DDBJ databases">
        <authorList>
            <person name="Hsu D."/>
        </authorList>
    </citation>
    <scope>NUCLEOTIDE SEQUENCE [LARGE SCALE GENOMIC DNA]</scope>
    <source>
        <strain evidence="3 4">MK1</strain>
    </source>
</reference>
<dbReference type="SUPFAM" id="SSF55347">
    <property type="entry name" value="Glyceraldehyde-3-phosphate dehydrogenase-like, C-terminal domain"/>
    <property type="match status" value="1"/>
</dbReference>
<dbReference type="Pfam" id="PF01408">
    <property type="entry name" value="GFO_IDH_MocA"/>
    <property type="match status" value="1"/>
</dbReference>
<feature type="domain" description="GFO/IDH/MocA-like oxidoreductase" evidence="2">
    <location>
        <begin position="136"/>
        <end position="263"/>
    </location>
</feature>
<dbReference type="EMBL" id="CP121694">
    <property type="protein sequence ID" value="WRO20257.1"/>
    <property type="molecule type" value="Genomic_DNA"/>
</dbReference>
<dbReference type="InterPro" id="IPR000683">
    <property type="entry name" value="Gfo/Idh/MocA-like_OxRdtase_N"/>
</dbReference>
<dbReference type="AlphaFoldDB" id="A0AAU0UG74"/>